<dbReference type="InterPro" id="IPR003399">
    <property type="entry name" value="Mce/MlaD"/>
</dbReference>
<dbReference type="InterPro" id="IPR005693">
    <property type="entry name" value="Mce"/>
</dbReference>
<name>A0A1G7ZSV5_9NOCA</name>
<dbReference type="GO" id="GO:0005576">
    <property type="term" value="C:extracellular region"/>
    <property type="evidence" value="ECO:0007669"/>
    <property type="project" value="TreeGrafter"/>
</dbReference>
<dbReference type="PANTHER" id="PTHR33371:SF4">
    <property type="entry name" value="INTERMEMBRANE PHOSPHOLIPID TRANSPORT SYSTEM BINDING PROTEIN MLAD"/>
    <property type="match status" value="1"/>
</dbReference>
<dbReference type="NCBIfam" id="TIGR00996">
    <property type="entry name" value="Mtu_fam_mce"/>
    <property type="match status" value="1"/>
</dbReference>
<dbReference type="InterPro" id="IPR024516">
    <property type="entry name" value="Mce_C"/>
</dbReference>
<evidence type="ECO:0000259" key="2">
    <source>
        <dbReference type="Pfam" id="PF11887"/>
    </source>
</evidence>
<proteinExistence type="predicted"/>
<protein>
    <submittedName>
        <fullName evidence="3">Phospholipid/cholesterol/gamma-HCH transport system substrate-binding protein</fullName>
    </submittedName>
</protein>
<dbReference type="Pfam" id="PF11887">
    <property type="entry name" value="Mce4_CUP1"/>
    <property type="match status" value="1"/>
</dbReference>
<sequence length="380" mass="39351">MTAATKTTTATAATTATKWTRFGGFRTATAVAVVALIAAGFAGVHFLGSATSVRITAEFTRTDGVFAGNAVTILGVPTGRVESVIEAGPVVRVELSLPRETRVPADAHAWVVSPSVVSDRAVELGPGYVEGPSLEDGAVIPVERTHSPLTWDQLTDSINDLVVALGPETSGGGTELVSLAAHAVDGNGERFRDAVQQISGATALVAGESENLTELVTALSGLVGTLSANRDVVGSVTESLTSTARQFAAQRAGISESLTALTDVLGQVSALISAHGDTLTHDIAELGALTGAIAEKREQLAEIVDVSPTGFENVANLVTDEGRARIRLNVSTNLAQFPATKELCDELPIPLCQGPGLVNPIEFPPNLEGTDLRWLFEGGR</sequence>
<reference evidence="3 4" key="1">
    <citation type="submission" date="2016-10" db="EMBL/GenBank/DDBJ databases">
        <authorList>
            <person name="de Groot N.N."/>
        </authorList>
    </citation>
    <scope>NUCLEOTIDE SEQUENCE [LARGE SCALE GENOMIC DNA]</scope>
    <source>
        <strain evidence="3 4">DSM 44892</strain>
    </source>
</reference>
<feature type="domain" description="Mammalian cell entry C-terminal" evidence="2">
    <location>
        <begin position="132"/>
        <end position="301"/>
    </location>
</feature>
<dbReference type="Proteomes" id="UP000183263">
    <property type="component" value="Unassembled WGS sequence"/>
</dbReference>
<dbReference type="Pfam" id="PF02470">
    <property type="entry name" value="MlaD"/>
    <property type="match status" value="1"/>
</dbReference>
<evidence type="ECO:0000259" key="1">
    <source>
        <dbReference type="Pfam" id="PF02470"/>
    </source>
</evidence>
<dbReference type="RefSeq" id="WP_139183107.1">
    <property type="nucleotide sequence ID" value="NZ_CP048813.1"/>
</dbReference>
<evidence type="ECO:0000313" key="4">
    <source>
        <dbReference type="Proteomes" id="UP000183263"/>
    </source>
</evidence>
<accession>A0A1G7ZSV5</accession>
<feature type="domain" description="Mce/MlaD" evidence="1">
    <location>
        <begin position="52"/>
        <end position="127"/>
    </location>
</feature>
<dbReference type="InterPro" id="IPR052336">
    <property type="entry name" value="MlaD_Phospholipid_Transporter"/>
</dbReference>
<dbReference type="PANTHER" id="PTHR33371">
    <property type="entry name" value="INTERMEMBRANE PHOSPHOLIPID TRANSPORT SYSTEM BINDING PROTEIN MLAD-RELATED"/>
    <property type="match status" value="1"/>
</dbReference>
<dbReference type="EMBL" id="FNDN01000001">
    <property type="protein sequence ID" value="SDH11775.1"/>
    <property type="molecule type" value="Genomic_DNA"/>
</dbReference>
<keyword evidence="4" id="KW-1185">Reference proteome</keyword>
<evidence type="ECO:0000313" key="3">
    <source>
        <dbReference type="EMBL" id="SDH11775.1"/>
    </source>
</evidence>
<dbReference type="OrthoDB" id="4516955at2"/>
<organism evidence="3 4">
    <name type="scientific">Rhodococcus triatomae</name>
    <dbReference type="NCBI Taxonomy" id="300028"/>
    <lineage>
        <taxon>Bacteria</taxon>
        <taxon>Bacillati</taxon>
        <taxon>Actinomycetota</taxon>
        <taxon>Actinomycetes</taxon>
        <taxon>Mycobacteriales</taxon>
        <taxon>Nocardiaceae</taxon>
        <taxon>Rhodococcus</taxon>
    </lineage>
</organism>
<dbReference type="AlphaFoldDB" id="A0A1G7ZSV5"/>
<gene>
    <name evidence="3" type="ORF">SAMN05444695_101209</name>
</gene>